<dbReference type="CDD" id="cd00452">
    <property type="entry name" value="KDPG_aldolase"/>
    <property type="match status" value="1"/>
</dbReference>
<evidence type="ECO:0000256" key="1">
    <source>
        <dbReference type="ARBA" id="ARBA00004761"/>
    </source>
</evidence>
<dbReference type="InterPro" id="IPR013785">
    <property type="entry name" value="Aldolase_TIM"/>
</dbReference>
<evidence type="ECO:0000313" key="7">
    <source>
        <dbReference type="Proteomes" id="UP000185511"/>
    </source>
</evidence>
<organism evidence="6 7">
    <name type="scientific">Actinoalloteichus fjordicus</name>
    <dbReference type="NCBI Taxonomy" id="1612552"/>
    <lineage>
        <taxon>Bacteria</taxon>
        <taxon>Bacillati</taxon>
        <taxon>Actinomycetota</taxon>
        <taxon>Actinomycetes</taxon>
        <taxon>Pseudonocardiales</taxon>
        <taxon>Pseudonocardiaceae</taxon>
        <taxon>Actinoalloteichus</taxon>
    </lineage>
</organism>
<dbReference type="RefSeq" id="WP_075742085.1">
    <property type="nucleotide sequence ID" value="NZ_CP016076.1"/>
</dbReference>
<sequence>MSIDAAAMRVIEADRLLAVVRAPEIPDAAELCAALVAGGIRAVEFTFTTPDVLSHLTVAAEAMEWLGGVVGAGTLRTGDQARQAVDAGARFLVTPGLRRDVADVARQSGTPLLGGAFTPSEVLAALDLDVAAVKIFPAGRLGPKYLADLLGPLPEARLVPSGGVTVETAADYLARGAVAVSAGADVVSPPAVAAGDWSQITDRARALVRAVSP</sequence>
<dbReference type="SUPFAM" id="SSF51569">
    <property type="entry name" value="Aldolase"/>
    <property type="match status" value="1"/>
</dbReference>
<evidence type="ECO:0000256" key="3">
    <source>
        <dbReference type="ARBA" id="ARBA00011233"/>
    </source>
</evidence>
<dbReference type="EC" id="4.1.3.42" evidence="6"/>
<dbReference type="InterPro" id="IPR000887">
    <property type="entry name" value="Aldlse_KDPG_KHG"/>
</dbReference>
<dbReference type="KEGG" id="acad:UA74_22730"/>
<protein>
    <submittedName>
        <fullName evidence="6">Entner-Doudoroff aldolase</fullName>
        <ecNumber evidence="6">4.1.3.42</ecNumber>
    </submittedName>
</protein>
<dbReference type="PANTHER" id="PTHR30246:SF1">
    <property type="entry name" value="2-DEHYDRO-3-DEOXY-6-PHOSPHOGALACTONATE ALDOLASE-RELATED"/>
    <property type="match status" value="1"/>
</dbReference>
<dbReference type="Pfam" id="PF01081">
    <property type="entry name" value="Aldolase"/>
    <property type="match status" value="1"/>
</dbReference>
<proteinExistence type="inferred from homology"/>
<gene>
    <name evidence="6" type="ORF">UA74_22730</name>
</gene>
<evidence type="ECO:0000313" key="6">
    <source>
        <dbReference type="EMBL" id="APU16564.1"/>
    </source>
</evidence>
<keyword evidence="7" id="KW-1185">Reference proteome</keyword>
<evidence type="ECO:0000256" key="4">
    <source>
        <dbReference type="ARBA" id="ARBA00023239"/>
    </source>
</evidence>
<dbReference type="Gene3D" id="3.20.20.70">
    <property type="entry name" value="Aldolase class I"/>
    <property type="match status" value="1"/>
</dbReference>
<dbReference type="NCBIfam" id="TIGR01182">
    <property type="entry name" value="eda"/>
    <property type="match status" value="1"/>
</dbReference>
<keyword evidence="4 6" id="KW-0456">Lyase</keyword>
<comment type="subunit">
    <text evidence="3">Homotrimer.</text>
</comment>
<dbReference type="Proteomes" id="UP000185511">
    <property type="component" value="Chromosome"/>
</dbReference>
<dbReference type="GO" id="GO:0106009">
    <property type="term" value="F:(4S)-4-hydroxy-2-oxoglutarate aldolase activity"/>
    <property type="evidence" value="ECO:0007669"/>
    <property type="project" value="UniProtKB-EC"/>
</dbReference>
<dbReference type="AlphaFoldDB" id="A0AAC9PTE0"/>
<comment type="similarity">
    <text evidence="2">Belongs to the KHG/KDPG aldolase family.</text>
</comment>
<accession>A0AAC9PTE0</accession>
<reference evidence="7" key="1">
    <citation type="submission" date="2016-06" db="EMBL/GenBank/DDBJ databases">
        <title>Complete genome sequence of Actinoalloteichus fjordicus DSM 46855 (=ADI127-17), type strain of the new species Actinoalloteichus fjordicus.</title>
        <authorList>
            <person name="Ruckert C."/>
            <person name="Nouioui I."/>
            <person name="Willmese J."/>
            <person name="van Wezel G."/>
            <person name="Klenk H.-P."/>
            <person name="Kalinowski J."/>
            <person name="Zotchev S.B."/>
        </authorList>
    </citation>
    <scope>NUCLEOTIDE SEQUENCE [LARGE SCALE GENOMIC DNA]</scope>
    <source>
        <strain evidence="7">ADI127-7</strain>
    </source>
</reference>
<name>A0AAC9PTE0_9PSEU</name>
<dbReference type="EMBL" id="CP016076">
    <property type="protein sequence ID" value="APU16564.1"/>
    <property type="molecule type" value="Genomic_DNA"/>
</dbReference>
<evidence type="ECO:0000256" key="2">
    <source>
        <dbReference type="ARBA" id="ARBA00006906"/>
    </source>
</evidence>
<keyword evidence="5" id="KW-0119">Carbohydrate metabolism</keyword>
<dbReference type="PANTHER" id="PTHR30246">
    <property type="entry name" value="2-KETO-3-DEOXY-6-PHOSPHOGLUCONATE ALDOLASE"/>
    <property type="match status" value="1"/>
</dbReference>
<comment type="pathway">
    <text evidence="1">Carbohydrate acid metabolism.</text>
</comment>
<evidence type="ECO:0000256" key="5">
    <source>
        <dbReference type="ARBA" id="ARBA00023277"/>
    </source>
</evidence>